<dbReference type="Gene3D" id="3.40.50.12780">
    <property type="entry name" value="N-terminal domain of ligase-like"/>
    <property type="match status" value="1"/>
</dbReference>
<dbReference type="InterPro" id="IPR042099">
    <property type="entry name" value="ANL_N_sf"/>
</dbReference>
<sequence length="288" mass="31641">TPINWHLTGEEIGYIIDNCDASIFLADVLFTDKAIEARSTSNRLKALMGIGGEIPGFDLWDEVISEHSSSNIEDPVHGGGMLYTSGTTGRPKGVYRKERPPTMPDFSETGYAEGHEVALCTGPAYHAAPLLIDVLTPLISGASLVLMDRWDPETTLKLIAEHKVTHCHMVATMFHRLLQLDDETKNKYNITSIKRVTHGAAPCPVHVKHAIIEWFGPVLIEYYAATEGGGGFLIDSHEWLKKPGSVGCPGPEFDNKILDDDGNAVNQGEVGTIYMRAPDSGRFNYYKD</sequence>
<dbReference type="InterPro" id="IPR000873">
    <property type="entry name" value="AMP-dep_synth/lig_dom"/>
</dbReference>
<reference evidence="2" key="1">
    <citation type="submission" date="2018-05" db="EMBL/GenBank/DDBJ databases">
        <authorList>
            <person name="Lanie J.A."/>
            <person name="Ng W.-L."/>
            <person name="Kazmierczak K.M."/>
            <person name="Andrzejewski T.M."/>
            <person name="Davidsen T.M."/>
            <person name="Wayne K.J."/>
            <person name="Tettelin H."/>
            <person name="Glass J.I."/>
            <person name="Rusch D."/>
            <person name="Podicherti R."/>
            <person name="Tsui H.-C.T."/>
            <person name="Winkler M.E."/>
        </authorList>
    </citation>
    <scope>NUCLEOTIDE SEQUENCE</scope>
</reference>
<dbReference type="GO" id="GO:0016405">
    <property type="term" value="F:CoA-ligase activity"/>
    <property type="evidence" value="ECO:0007669"/>
    <property type="project" value="TreeGrafter"/>
</dbReference>
<dbReference type="EMBL" id="UINC01148903">
    <property type="protein sequence ID" value="SVD41058.1"/>
    <property type="molecule type" value="Genomic_DNA"/>
</dbReference>
<dbReference type="Pfam" id="PF00501">
    <property type="entry name" value="AMP-binding"/>
    <property type="match status" value="1"/>
</dbReference>
<dbReference type="PANTHER" id="PTHR24096">
    <property type="entry name" value="LONG-CHAIN-FATTY-ACID--COA LIGASE"/>
    <property type="match status" value="1"/>
</dbReference>
<accession>A0A382V570</accession>
<dbReference type="AlphaFoldDB" id="A0A382V570"/>
<dbReference type="PROSITE" id="PS00455">
    <property type="entry name" value="AMP_BINDING"/>
    <property type="match status" value="1"/>
</dbReference>
<evidence type="ECO:0000313" key="2">
    <source>
        <dbReference type="EMBL" id="SVD41058.1"/>
    </source>
</evidence>
<feature type="non-terminal residue" evidence="2">
    <location>
        <position position="288"/>
    </location>
</feature>
<organism evidence="2">
    <name type="scientific">marine metagenome</name>
    <dbReference type="NCBI Taxonomy" id="408172"/>
    <lineage>
        <taxon>unclassified sequences</taxon>
        <taxon>metagenomes</taxon>
        <taxon>ecological metagenomes</taxon>
    </lineage>
</organism>
<feature type="domain" description="AMP-dependent synthetase/ligase" evidence="1">
    <location>
        <begin position="2"/>
        <end position="278"/>
    </location>
</feature>
<protein>
    <recommendedName>
        <fullName evidence="1">AMP-dependent synthetase/ligase domain-containing protein</fullName>
    </recommendedName>
</protein>
<gene>
    <name evidence="2" type="ORF">METZ01_LOCUS393912</name>
</gene>
<feature type="non-terminal residue" evidence="2">
    <location>
        <position position="1"/>
    </location>
</feature>
<proteinExistence type="predicted"/>
<dbReference type="InterPro" id="IPR020845">
    <property type="entry name" value="AMP-binding_CS"/>
</dbReference>
<dbReference type="PANTHER" id="PTHR24096:SF323">
    <property type="entry name" value="BLR3536 PROTEIN"/>
    <property type="match status" value="1"/>
</dbReference>
<dbReference type="SUPFAM" id="SSF56801">
    <property type="entry name" value="Acetyl-CoA synthetase-like"/>
    <property type="match status" value="1"/>
</dbReference>
<evidence type="ECO:0000259" key="1">
    <source>
        <dbReference type="Pfam" id="PF00501"/>
    </source>
</evidence>
<name>A0A382V570_9ZZZZ</name>